<evidence type="ECO:0000256" key="1">
    <source>
        <dbReference type="SAM" id="MobiDB-lite"/>
    </source>
</evidence>
<evidence type="ECO:0000313" key="3">
    <source>
        <dbReference type="Proteomes" id="UP000001396"/>
    </source>
</evidence>
<feature type="region of interest" description="Disordered" evidence="1">
    <location>
        <begin position="1"/>
        <end position="27"/>
    </location>
</feature>
<dbReference type="InParanoid" id="D3BN21"/>
<gene>
    <name evidence="2" type="ORF">PPL_12598</name>
</gene>
<comment type="caution">
    <text evidence="2">The sequence shown here is derived from an EMBL/GenBank/DDBJ whole genome shotgun (WGS) entry which is preliminary data.</text>
</comment>
<proteinExistence type="predicted"/>
<accession>D3BN21</accession>
<evidence type="ECO:0000313" key="2">
    <source>
        <dbReference type="EMBL" id="EFA77383.1"/>
    </source>
</evidence>
<reference evidence="2 3" key="1">
    <citation type="journal article" date="2011" name="Genome Res.">
        <title>Phylogeny-wide analysis of social amoeba genomes highlights ancient origins for complex intercellular communication.</title>
        <authorList>
            <person name="Heidel A.J."/>
            <person name="Lawal H.M."/>
            <person name="Felder M."/>
            <person name="Schilde C."/>
            <person name="Helps N.R."/>
            <person name="Tunggal B."/>
            <person name="Rivero F."/>
            <person name="John U."/>
            <person name="Schleicher M."/>
            <person name="Eichinger L."/>
            <person name="Platzer M."/>
            <person name="Noegel A.A."/>
            <person name="Schaap P."/>
            <person name="Gloeckner G."/>
        </authorList>
    </citation>
    <scope>NUCLEOTIDE SEQUENCE [LARGE SCALE GENOMIC DNA]</scope>
    <source>
        <strain evidence="3">ATCC 26659 / Pp 5 / PN500</strain>
    </source>
</reference>
<organism evidence="2 3">
    <name type="scientific">Heterostelium pallidum (strain ATCC 26659 / Pp 5 / PN500)</name>
    <name type="common">Cellular slime mold</name>
    <name type="synonym">Polysphondylium pallidum</name>
    <dbReference type="NCBI Taxonomy" id="670386"/>
    <lineage>
        <taxon>Eukaryota</taxon>
        <taxon>Amoebozoa</taxon>
        <taxon>Evosea</taxon>
        <taxon>Eumycetozoa</taxon>
        <taxon>Dictyostelia</taxon>
        <taxon>Acytosteliales</taxon>
        <taxon>Acytosteliaceae</taxon>
        <taxon>Heterostelium</taxon>
    </lineage>
</organism>
<dbReference type="AlphaFoldDB" id="D3BN21"/>
<sequence>MDVRKVDAPTSPTGVSPASVANSDGLYSNPEEVSIEIDMTILGGS</sequence>
<dbReference type="Proteomes" id="UP000001396">
    <property type="component" value="Unassembled WGS sequence"/>
</dbReference>
<keyword evidence="3" id="KW-1185">Reference proteome</keyword>
<dbReference type="GeneID" id="31368065"/>
<protein>
    <submittedName>
        <fullName evidence="2">Uncharacterized protein</fullName>
    </submittedName>
</protein>
<dbReference type="RefSeq" id="XP_020429512.1">
    <property type="nucleotide sequence ID" value="XM_020583325.1"/>
</dbReference>
<name>D3BN21_HETP5</name>
<feature type="compositionally biased region" description="Polar residues" evidence="1">
    <location>
        <begin position="10"/>
        <end position="26"/>
    </location>
</feature>
<dbReference type="EMBL" id="ADBJ01000043">
    <property type="protein sequence ID" value="EFA77383.1"/>
    <property type="molecule type" value="Genomic_DNA"/>
</dbReference>